<dbReference type="EC" id="1.1.1.1" evidence="3"/>
<keyword evidence="4 8" id="KW-0479">Metal-binding</keyword>
<dbReference type="PROSITE" id="PS00059">
    <property type="entry name" value="ADH_ZINC"/>
    <property type="match status" value="1"/>
</dbReference>
<dbReference type="CDD" id="cd08297">
    <property type="entry name" value="CAD3"/>
    <property type="match status" value="1"/>
</dbReference>
<dbReference type="Pfam" id="PF08240">
    <property type="entry name" value="ADH_N"/>
    <property type="match status" value="1"/>
</dbReference>
<protein>
    <recommendedName>
        <fullName evidence="3">alcohol dehydrogenase</fullName>
        <ecNumber evidence="3">1.1.1.1</ecNumber>
    </recommendedName>
</protein>
<dbReference type="SUPFAM" id="SSF51735">
    <property type="entry name" value="NAD(P)-binding Rossmann-fold domains"/>
    <property type="match status" value="1"/>
</dbReference>
<feature type="domain" description="Enoyl reductase (ER)" evidence="9">
    <location>
        <begin position="26"/>
        <end position="350"/>
    </location>
</feature>
<dbReference type="InterPro" id="IPR011032">
    <property type="entry name" value="GroES-like_sf"/>
</dbReference>
<dbReference type="Proteomes" id="UP000001176">
    <property type="component" value="Chromosome"/>
</dbReference>
<name>A9HNA5_GLUDA</name>
<keyword evidence="6" id="KW-0560">Oxidoreductase</keyword>
<evidence type="ECO:0000313" key="10">
    <source>
        <dbReference type="EMBL" id="CAP56416.1"/>
    </source>
</evidence>
<accession>A9HNA5</accession>
<evidence type="ECO:0000256" key="8">
    <source>
        <dbReference type="RuleBase" id="RU361277"/>
    </source>
</evidence>
<sequence>MRSADTILGGTSMTGKMKAAVVREFGKPLTIEELDIPSIRPDQILVKMDACGVCHTDLHAARGDWPVKPNPPFIPGHEGVGHVVSVGSAVKWVKLGDVVGVPWLYSACGHCEHCLGGWETLCASQDDTGYTVNGCFAEYVVADPSYVAHLPKTIDPLQVAPVLCAGLTVYKGLKMTDTKPGDWVAVSGVGGLGQMAVQYGVAMGMNVIAVDIDDEKLATAKALGAALTVNARATDPAPFIQSQVGGAHGALVTAVSRSAFSQAMGFARRGGTIVLNGLPPGEFPISIFDMVMAGTTVRGSIVGTRLDMIEAVSFFADGKVKTVIEPDRLENINQIFTDLEEGKIQGRKVLDFRQ</sequence>
<evidence type="ECO:0000256" key="3">
    <source>
        <dbReference type="ARBA" id="ARBA00013190"/>
    </source>
</evidence>
<dbReference type="InterPro" id="IPR013149">
    <property type="entry name" value="ADH-like_C"/>
</dbReference>
<dbReference type="Gene3D" id="3.40.50.720">
    <property type="entry name" value="NAD(P)-binding Rossmann-like Domain"/>
    <property type="match status" value="1"/>
</dbReference>
<evidence type="ECO:0000256" key="6">
    <source>
        <dbReference type="ARBA" id="ARBA00023002"/>
    </source>
</evidence>
<evidence type="ECO:0000256" key="2">
    <source>
        <dbReference type="ARBA" id="ARBA00008072"/>
    </source>
</evidence>
<evidence type="ECO:0000313" key="11">
    <source>
        <dbReference type="Proteomes" id="UP000001176"/>
    </source>
</evidence>
<dbReference type="InterPro" id="IPR013154">
    <property type="entry name" value="ADH-like_N"/>
</dbReference>
<dbReference type="GO" id="GO:0008270">
    <property type="term" value="F:zinc ion binding"/>
    <property type="evidence" value="ECO:0007669"/>
    <property type="project" value="InterPro"/>
</dbReference>
<keyword evidence="7" id="KW-0520">NAD</keyword>
<dbReference type="FunFam" id="3.40.50.720:FF:000039">
    <property type="entry name" value="Alcohol dehydrogenase AdhP"/>
    <property type="match status" value="1"/>
</dbReference>
<keyword evidence="5 8" id="KW-0862">Zinc</keyword>
<dbReference type="EMBL" id="AM889285">
    <property type="protein sequence ID" value="CAP56416.1"/>
    <property type="molecule type" value="Genomic_DNA"/>
</dbReference>
<evidence type="ECO:0000256" key="5">
    <source>
        <dbReference type="ARBA" id="ARBA00022833"/>
    </source>
</evidence>
<dbReference type="InterPro" id="IPR036291">
    <property type="entry name" value="NAD(P)-bd_dom_sf"/>
</dbReference>
<organism evidence="10 11">
    <name type="scientific">Gluconacetobacter diazotrophicus (strain ATCC 49037 / DSM 5601 / CCUG 37298 / CIP 103539 / LMG 7603 / PAl5)</name>
    <dbReference type="NCBI Taxonomy" id="272568"/>
    <lineage>
        <taxon>Bacteria</taxon>
        <taxon>Pseudomonadati</taxon>
        <taxon>Pseudomonadota</taxon>
        <taxon>Alphaproteobacteria</taxon>
        <taxon>Acetobacterales</taxon>
        <taxon>Acetobacteraceae</taxon>
        <taxon>Gluconacetobacter</taxon>
    </lineage>
</organism>
<dbReference type="PANTHER" id="PTHR42940">
    <property type="entry name" value="ALCOHOL DEHYDROGENASE 1-RELATED"/>
    <property type="match status" value="1"/>
</dbReference>
<dbReference type="PANTHER" id="PTHR42940:SF8">
    <property type="entry name" value="VACUOLAR PROTEIN SORTING-ASSOCIATED PROTEIN 11"/>
    <property type="match status" value="1"/>
</dbReference>
<comment type="cofactor">
    <cofactor evidence="1 8">
        <name>Zn(2+)</name>
        <dbReference type="ChEBI" id="CHEBI:29105"/>
    </cofactor>
</comment>
<dbReference type="NCBIfam" id="NF006940">
    <property type="entry name" value="PRK09422.1"/>
    <property type="match status" value="1"/>
</dbReference>
<evidence type="ECO:0000256" key="7">
    <source>
        <dbReference type="ARBA" id="ARBA00023027"/>
    </source>
</evidence>
<dbReference type="GO" id="GO:0004022">
    <property type="term" value="F:alcohol dehydrogenase (NAD+) activity"/>
    <property type="evidence" value="ECO:0007669"/>
    <property type="project" value="UniProtKB-EC"/>
</dbReference>
<dbReference type="Pfam" id="PF00107">
    <property type="entry name" value="ADH_zinc_N"/>
    <property type="match status" value="1"/>
</dbReference>
<gene>
    <name evidence="10" type="primary">adh</name>
    <name evidence="10" type="ordered locus">GDI2473</name>
</gene>
<keyword evidence="11" id="KW-1185">Reference proteome</keyword>
<dbReference type="SMART" id="SM00829">
    <property type="entry name" value="PKS_ER"/>
    <property type="match status" value="1"/>
</dbReference>
<dbReference type="Gene3D" id="3.90.180.10">
    <property type="entry name" value="Medium-chain alcohol dehydrogenases, catalytic domain"/>
    <property type="match status" value="1"/>
</dbReference>
<evidence type="ECO:0000256" key="1">
    <source>
        <dbReference type="ARBA" id="ARBA00001947"/>
    </source>
</evidence>
<dbReference type="KEGG" id="gdi:GDI2473"/>
<dbReference type="InterPro" id="IPR020843">
    <property type="entry name" value="ER"/>
</dbReference>
<reference evidence="10 11" key="1">
    <citation type="journal article" date="2009" name="BMC Genomics">
        <title>Complete genome sequence of the sugarcane nitrogen-fixing endophyte Gluconacetobacter diazotrophicus Pal5.</title>
        <authorList>
            <person name="Bertalan M."/>
            <person name="Albano R."/>
            <person name="Padua V."/>
            <person name="Rouws L."/>
            <person name="Rojas C."/>
            <person name="Hemerly A."/>
            <person name="Teixeira K."/>
            <person name="Schwab S."/>
            <person name="Araujo J."/>
            <person name="Oliveira A."/>
            <person name="Franca L."/>
            <person name="Magalhaes V."/>
            <person name="Alqueres S."/>
            <person name="Cardoso A."/>
            <person name="Almeida W."/>
            <person name="Loureiro M.M."/>
            <person name="Nogueira E."/>
            <person name="Cidade D."/>
            <person name="Oliveira D."/>
            <person name="Simao T."/>
            <person name="Macedo J."/>
            <person name="Valadao A."/>
            <person name="Dreschsel M."/>
            <person name="Freitas F."/>
            <person name="Vidal M."/>
            <person name="Guedes H."/>
            <person name="Rodrigues E."/>
            <person name="Meneses C."/>
            <person name="Brioso P."/>
            <person name="Pozzer L."/>
            <person name="Figueiredo D."/>
            <person name="Montano H."/>
            <person name="Junior J."/>
            <person name="Filho G."/>
            <person name="Flores V."/>
            <person name="Ferreira B."/>
            <person name="Branco A."/>
            <person name="Gonzalez P."/>
            <person name="Guillobel H."/>
            <person name="Lemos M."/>
            <person name="Seibel L."/>
            <person name="Macedo J."/>
            <person name="Alves-Ferreira M."/>
            <person name="Sachetto-Martins G."/>
            <person name="Coelho A."/>
            <person name="Santos E."/>
            <person name="Amaral G."/>
            <person name="Neves A."/>
            <person name="Pacheco A.B."/>
            <person name="Carvalho D."/>
            <person name="Lery L."/>
            <person name="Bisch P."/>
            <person name="Rossle S.C."/>
            <person name="Urmenyi T."/>
            <person name="Kruger W.V."/>
            <person name="Martins O."/>
            <person name="Baldani J.I."/>
            <person name="Ferreira P.C."/>
        </authorList>
    </citation>
    <scope>NUCLEOTIDE SEQUENCE [LARGE SCALE GENOMIC DNA]</scope>
    <source>
        <strain evidence="11">ATCC 49037 / DSM 5601 / CCUG 37298 / CIP 103539 / LMG 7603 / PAl5</strain>
    </source>
</reference>
<comment type="similarity">
    <text evidence="2 8">Belongs to the zinc-containing alcohol dehydrogenase family.</text>
</comment>
<dbReference type="InterPro" id="IPR002328">
    <property type="entry name" value="ADH_Zn_CS"/>
</dbReference>
<dbReference type="FunFam" id="3.90.180.10:FF:000002">
    <property type="entry name" value="Alcohol dehydrogenase AdhP"/>
    <property type="match status" value="1"/>
</dbReference>
<evidence type="ECO:0000256" key="4">
    <source>
        <dbReference type="ARBA" id="ARBA00022723"/>
    </source>
</evidence>
<proteinExistence type="inferred from homology"/>
<dbReference type="SUPFAM" id="SSF50129">
    <property type="entry name" value="GroES-like"/>
    <property type="match status" value="1"/>
</dbReference>
<dbReference type="AlphaFoldDB" id="A9HNA5"/>
<evidence type="ECO:0000259" key="9">
    <source>
        <dbReference type="SMART" id="SM00829"/>
    </source>
</evidence>